<proteinExistence type="inferred from homology"/>
<gene>
    <name evidence="5" type="ORF">WN944_017588</name>
</gene>
<keyword evidence="3" id="KW-0560">Oxidoreductase</keyword>
<dbReference type="PANTHER" id="PTHR43490:SF98">
    <property type="entry name" value="OS02G0640600 PROTEIN"/>
    <property type="match status" value="1"/>
</dbReference>
<evidence type="ECO:0000256" key="3">
    <source>
        <dbReference type="ARBA" id="ARBA00023002"/>
    </source>
</evidence>
<dbReference type="InterPro" id="IPR002347">
    <property type="entry name" value="SDR_fam"/>
</dbReference>
<name>A0AAP0ME16_9ROSI</name>
<keyword evidence="2" id="KW-0521">NADP</keyword>
<comment type="caution">
    <text evidence="5">The sequence shown here is derived from an EMBL/GenBank/DDBJ whole genome shotgun (WGS) entry which is preliminary data.</text>
</comment>
<dbReference type="Proteomes" id="UP001428341">
    <property type="component" value="Unassembled WGS sequence"/>
</dbReference>
<dbReference type="GO" id="GO:0016020">
    <property type="term" value="C:membrane"/>
    <property type="evidence" value="ECO:0007669"/>
    <property type="project" value="TreeGrafter"/>
</dbReference>
<dbReference type="InterPro" id="IPR036291">
    <property type="entry name" value="NAD(P)-bd_dom_sf"/>
</dbReference>
<evidence type="ECO:0000256" key="2">
    <source>
        <dbReference type="ARBA" id="ARBA00022857"/>
    </source>
</evidence>
<sequence>MKFLIRHAVVAGANKGIGFEIVRQLASNGVTVALTSRDEKRGLAAVEKLKNSGCDNVIFHLLDVTDPASVDSVVHFVSSQFGKLDILVNNAGIGGFNMEGDNFVGIVELIACNTCPFHVMTISSFILIIQGGLPDNWYKMLTQTYELAEKCIQTNYYGNKRKCEALIPLLQLSDSPRIVNASSSMGKLKVKHTSKSPSSGNNYLVNCG</sequence>
<evidence type="ECO:0000313" key="5">
    <source>
        <dbReference type="EMBL" id="KAK9202378.1"/>
    </source>
</evidence>
<dbReference type="SUPFAM" id="SSF51735">
    <property type="entry name" value="NAD(P)-binding Rossmann-fold domains"/>
    <property type="match status" value="1"/>
</dbReference>
<comment type="similarity">
    <text evidence="1">Belongs to the short-chain dehydrogenases/reductases (SDR) family.</text>
</comment>
<organism evidence="5 6">
    <name type="scientific">Citrus x changshan-huyou</name>
    <dbReference type="NCBI Taxonomy" id="2935761"/>
    <lineage>
        <taxon>Eukaryota</taxon>
        <taxon>Viridiplantae</taxon>
        <taxon>Streptophyta</taxon>
        <taxon>Embryophyta</taxon>
        <taxon>Tracheophyta</taxon>
        <taxon>Spermatophyta</taxon>
        <taxon>Magnoliopsida</taxon>
        <taxon>eudicotyledons</taxon>
        <taxon>Gunneridae</taxon>
        <taxon>Pentapetalae</taxon>
        <taxon>rosids</taxon>
        <taxon>malvids</taxon>
        <taxon>Sapindales</taxon>
        <taxon>Rutaceae</taxon>
        <taxon>Aurantioideae</taxon>
        <taxon>Citrus</taxon>
    </lineage>
</organism>
<dbReference type="AlphaFoldDB" id="A0AAP0ME16"/>
<dbReference type="GO" id="GO:0016491">
    <property type="term" value="F:oxidoreductase activity"/>
    <property type="evidence" value="ECO:0007669"/>
    <property type="project" value="UniProtKB-KW"/>
</dbReference>
<dbReference type="PANTHER" id="PTHR43490">
    <property type="entry name" value="(+)-NEOMENTHOL DEHYDROGENASE"/>
    <property type="match status" value="1"/>
</dbReference>
<dbReference type="Pfam" id="PF00106">
    <property type="entry name" value="adh_short"/>
    <property type="match status" value="1"/>
</dbReference>
<dbReference type="EMBL" id="JBCGBO010000005">
    <property type="protein sequence ID" value="KAK9202378.1"/>
    <property type="molecule type" value="Genomic_DNA"/>
</dbReference>
<protein>
    <submittedName>
        <fullName evidence="5">Uncharacterized protein</fullName>
    </submittedName>
</protein>
<keyword evidence="6" id="KW-1185">Reference proteome</keyword>
<evidence type="ECO:0000256" key="4">
    <source>
        <dbReference type="SAM" id="MobiDB-lite"/>
    </source>
</evidence>
<reference evidence="5 6" key="1">
    <citation type="submission" date="2024-05" db="EMBL/GenBank/DDBJ databases">
        <title>Haplotype-resolved chromosome-level genome assembly of Huyou (Citrus changshanensis).</title>
        <authorList>
            <person name="Miao C."/>
            <person name="Chen W."/>
            <person name="Wu Y."/>
            <person name="Wang L."/>
            <person name="Zhao S."/>
            <person name="Grierson D."/>
            <person name="Xu C."/>
            <person name="Chen K."/>
        </authorList>
    </citation>
    <scope>NUCLEOTIDE SEQUENCE [LARGE SCALE GENOMIC DNA]</scope>
    <source>
        <strain evidence="5">01-14</strain>
        <tissue evidence="5">Leaf</tissue>
    </source>
</reference>
<accession>A0AAP0ME16</accession>
<dbReference type="PRINTS" id="PR00081">
    <property type="entry name" value="GDHRDH"/>
</dbReference>
<feature type="compositionally biased region" description="Polar residues" evidence="4">
    <location>
        <begin position="195"/>
        <end position="208"/>
    </location>
</feature>
<feature type="region of interest" description="Disordered" evidence="4">
    <location>
        <begin position="189"/>
        <end position="208"/>
    </location>
</feature>
<evidence type="ECO:0000313" key="6">
    <source>
        <dbReference type="Proteomes" id="UP001428341"/>
    </source>
</evidence>
<dbReference type="Gene3D" id="3.40.50.720">
    <property type="entry name" value="NAD(P)-binding Rossmann-like Domain"/>
    <property type="match status" value="1"/>
</dbReference>
<evidence type="ECO:0000256" key="1">
    <source>
        <dbReference type="ARBA" id="ARBA00006484"/>
    </source>
</evidence>